<sequence length="585" mass="65998">MLREGIIEPVETADWATPLVPVPKADGGIRICADYKVTLNPVLLIDKYPLPKVEDLFVGLSGANYFSKIDLSQAYNQIELEDPDNLTVINTHKGLFKYKRLVYGLSSSPGIFQRIMASLLKDIPNVQVFLDDIILASQDIKTHLLLIEEVFKKLQDAGLKLKENKCFFMLNEVKYLGYIISKDGIKVDPEKVDAVVKIASPTNISQLRSFIGLVNFYARFVPNISTVLSPLYKLLKKGIRWNWNTECELSFNKIKAILCSTEVLAHYDPTKKLILTCDASPVGIGGVLTQVGADGCERPVSYISRTLSPAEQNYSQIDREALAIVFSLQKFHQYVYGRRFVLRTDHKPLVSIFGPKKGIPMMAASRLQRWSVIVAAYSYDIEYINTTNNGADSLSRLPIAAKAKDILKYPEQSYLHYVNNSMLLDYQEIKKQTSRDPLLSRILGYIRDGWPEHNEIRSLQPYFNRKTELYEELGCIMWGHRIVIPTNCTEKVLNDLHECHMGIVKTKAIARSYVWWAGIDEAVEAMCRGCAVCAAEADAPPRRPPAPWPYPNQPWARIHADFLGPIDGKIVFSSSRCSNKMVGGI</sequence>
<dbReference type="Gene3D" id="3.10.10.10">
    <property type="entry name" value="HIV Type 1 Reverse Transcriptase, subunit A, domain 1"/>
    <property type="match status" value="1"/>
</dbReference>
<name>A0ABQ7QR41_PLUXY</name>
<feature type="domain" description="Reverse transcriptase" evidence="3">
    <location>
        <begin position="1"/>
        <end position="180"/>
    </location>
</feature>
<gene>
    <name evidence="4" type="ORF">JYU34_007710</name>
</gene>
<keyword evidence="2" id="KW-0511">Multifunctional enzyme</keyword>
<dbReference type="InterPro" id="IPR043128">
    <property type="entry name" value="Rev_trsase/Diguanyl_cyclase"/>
</dbReference>
<dbReference type="InterPro" id="IPR043502">
    <property type="entry name" value="DNA/RNA_pol_sf"/>
</dbReference>
<organism evidence="4 5">
    <name type="scientific">Plutella xylostella</name>
    <name type="common">Diamondback moth</name>
    <name type="synonym">Plutella maculipennis</name>
    <dbReference type="NCBI Taxonomy" id="51655"/>
    <lineage>
        <taxon>Eukaryota</taxon>
        <taxon>Metazoa</taxon>
        <taxon>Ecdysozoa</taxon>
        <taxon>Arthropoda</taxon>
        <taxon>Hexapoda</taxon>
        <taxon>Insecta</taxon>
        <taxon>Pterygota</taxon>
        <taxon>Neoptera</taxon>
        <taxon>Endopterygota</taxon>
        <taxon>Lepidoptera</taxon>
        <taxon>Glossata</taxon>
        <taxon>Ditrysia</taxon>
        <taxon>Yponomeutoidea</taxon>
        <taxon>Plutellidae</taxon>
        <taxon>Plutella</taxon>
    </lineage>
</organism>
<dbReference type="Gene3D" id="1.10.340.70">
    <property type="match status" value="1"/>
</dbReference>
<protein>
    <recommendedName>
        <fullName evidence="1">RNA-directed DNA polymerase</fullName>
        <ecNumber evidence="1">2.7.7.49</ecNumber>
    </recommendedName>
</protein>
<dbReference type="Pfam" id="PF17921">
    <property type="entry name" value="Integrase_H2C2"/>
    <property type="match status" value="1"/>
</dbReference>
<keyword evidence="5" id="KW-1185">Reference proteome</keyword>
<dbReference type="Gene3D" id="3.10.20.370">
    <property type="match status" value="1"/>
</dbReference>
<dbReference type="EC" id="2.7.7.49" evidence="1"/>
<dbReference type="Pfam" id="PF17919">
    <property type="entry name" value="RT_RNaseH_2"/>
    <property type="match status" value="1"/>
</dbReference>
<reference evidence="4 5" key="1">
    <citation type="submission" date="2021-06" db="EMBL/GenBank/DDBJ databases">
        <title>A haploid diamondback moth (Plutella xylostella L.) genome assembly resolves 31 chromosomes and identifies a diamide resistance mutation.</title>
        <authorList>
            <person name="Ward C.M."/>
            <person name="Perry K.D."/>
            <person name="Baker G."/>
            <person name="Powis K."/>
            <person name="Heckel D.G."/>
            <person name="Baxter S.W."/>
        </authorList>
    </citation>
    <scope>NUCLEOTIDE SEQUENCE [LARGE SCALE GENOMIC DNA]</scope>
    <source>
        <strain evidence="4 5">LV</strain>
        <tissue evidence="4">Single pupa</tissue>
    </source>
</reference>
<dbReference type="Pfam" id="PF00078">
    <property type="entry name" value="RVT_1"/>
    <property type="match status" value="1"/>
</dbReference>
<dbReference type="EMBL" id="JAHIBW010000010">
    <property type="protein sequence ID" value="KAG7307507.1"/>
    <property type="molecule type" value="Genomic_DNA"/>
</dbReference>
<dbReference type="Gene3D" id="3.30.70.270">
    <property type="match status" value="2"/>
</dbReference>
<dbReference type="InterPro" id="IPR041588">
    <property type="entry name" value="Integrase_H2C2"/>
</dbReference>
<dbReference type="PANTHER" id="PTHR37984">
    <property type="entry name" value="PROTEIN CBG26694"/>
    <property type="match status" value="1"/>
</dbReference>
<proteinExistence type="predicted"/>
<dbReference type="InterPro" id="IPR050951">
    <property type="entry name" value="Retrovirus_Pol_polyprotein"/>
</dbReference>
<dbReference type="InterPro" id="IPR000477">
    <property type="entry name" value="RT_dom"/>
</dbReference>
<dbReference type="CDD" id="cd09274">
    <property type="entry name" value="RNase_HI_RT_Ty3"/>
    <property type="match status" value="1"/>
</dbReference>
<evidence type="ECO:0000256" key="2">
    <source>
        <dbReference type="ARBA" id="ARBA00023268"/>
    </source>
</evidence>
<dbReference type="InterPro" id="IPR041577">
    <property type="entry name" value="RT_RNaseH_2"/>
</dbReference>
<evidence type="ECO:0000313" key="4">
    <source>
        <dbReference type="EMBL" id="KAG7307507.1"/>
    </source>
</evidence>
<evidence type="ECO:0000259" key="3">
    <source>
        <dbReference type="PROSITE" id="PS50878"/>
    </source>
</evidence>
<dbReference type="PROSITE" id="PS50878">
    <property type="entry name" value="RT_POL"/>
    <property type="match status" value="1"/>
</dbReference>
<dbReference type="Proteomes" id="UP000823941">
    <property type="component" value="Chromosome 10"/>
</dbReference>
<dbReference type="SUPFAM" id="SSF56672">
    <property type="entry name" value="DNA/RNA polymerases"/>
    <property type="match status" value="1"/>
</dbReference>
<dbReference type="PANTHER" id="PTHR37984:SF5">
    <property type="entry name" value="PROTEIN NYNRIN-LIKE"/>
    <property type="match status" value="1"/>
</dbReference>
<dbReference type="CDD" id="cd01647">
    <property type="entry name" value="RT_LTR"/>
    <property type="match status" value="1"/>
</dbReference>
<comment type="caution">
    <text evidence="4">The sequence shown here is derived from an EMBL/GenBank/DDBJ whole genome shotgun (WGS) entry which is preliminary data.</text>
</comment>
<accession>A0ABQ7QR41</accession>
<evidence type="ECO:0000256" key="1">
    <source>
        <dbReference type="ARBA" id="ARBA00012493"/>
    </source>
</evidence>
<evidence type="ECO:0000313" key="5">
    <source>
        <dbReference type="Proteomes" id="UP000823941"/>
    </source>
</evidence>